<name>A0AAW1R0B5_9CHLO</name>
<evidence type="ECO:0000259" key="8">
    <source>
        <dbReference type="PROSITE" id="PS50850"/>
    </source>
</evidence>
<dbReference type="AlphaFoldDB" id="A0AAW1R0B5"/>
<keyword evidence="2" id="KW-0813">Transport</keyword>
<reference evidence="9 10" key="1">
    <citation type="journal article" date="2024" name="Nat. Commun.">
        <title>Phylogenomics reveals the evolutionary origins of lichenization in chlorophyte algae.</title>
        <authorList>
            <person name="Puginier C."/>
            <person name="Libourel C."/>
            <person name="Otte J."/>
            <person name="Skaloud P."/>
            <person name="Haon M."/>
            <person name="Grisel S."/>
            <person name="Petersen M."/>
            <person name="Berrin J.G."/>
            <person name="Delaux P.M."/>
            <person name="Dal Grande F."/>
            <person name="Keller J."/>
        </authorList>
    </citation>
    <scope>NUCLEOTIDE SEQUENCE [LARGE SCALE GENOMIC DNA]</scope>
    <source>
        <strain evidence="9 10">SAG 245.80</strain>
    </source>
</reference>
<dbReference type="PANTHER" id="PTHR43791:SF36">
    <property type="entry name" value="TRANSPORTER, PUTATIVE (AFU_ORTHOLOGUE AFUA_6G08340)-RELATED"/>
    <property type="match status" value="1"/>
</dbReference>
<protein>
    <recommendedName>
        <fullName evidence="8">Major facilitator superfamily (MFS) profile domain-containing protein</fullName>
    </recommendedName>
</protein>
<proteinExistence type="predicted"/>
<feature type="transmembrane region" description="Helical" evidence="7">
    <location>
        <begin position="422"/>
        <end position="444"/>
    </location>
</feature>
<keyword evidence="10" id="KW-1185">Reference proteome</keyword>
<feature type="transmembrane region" description="Helical" evidence="7">
    <location>
        <begin position="317"/>
        <end position="343"/>
    </location>
</feature>
<evidence type="ECO:0000256" key="4">
    <source>
        <dbReference type="ARBA" id="ARBA00022989"/>
    </source>
</evidence>
<feature type="domain" description="Major facilitator superfamily (MFS) profile" evidence="8">
    <location>
        <begin position="36"/>
        <end position="480"/>
    </location>
</feature>
<accession>A0AAW1R0B5</accession>
<dbReference type="Gene3D" id="1.20.1250.20">
    <property type="entry name" value="MFS general substrate transporter like domains"/>
    <property type="match status" value="2"/>
</dbReference>
<sequence length="525" mass="56233">MNGDSGKGGALAVHQVNHAAGPVNINKCINKAYAGIVPLLFFLATLTYIDRSNVAFASLQFLDDLNLSTKTYGLGAGVFYLGYCVMQVPSQLAITRLGAPIWLAVLVFCWGVVAACSAAMNSKNTYIAVRFMLGVFEAGCFPGCWYELSVFFTSLELGFAYACVSSSTALSNVIGAPLAAGLLYLDGRGGLHGWQWIFIVEGSLTAVYAFVILALLPRKPARAWWLNASEKTWLQGRQDALDAKAHARDARSGRWWGCMLKWELWYLSVCYALVQWSITAVVYFNPLLVETILVGNGFGSPLPKIPNADKPWHTAKVALISAVLWVPVGITMMVALISAVLWVPVGITMMVVAWSSKKYQERNLHTTIPVFIAGACFMAVPATAHANAIAGYIILIIAATGVWAVHGPMWSWPKTFLHGEGAAVGIAIFNSVGALGGFCGPYVTGALFELRGGRQTAMFVLGAINFALGTLILFFRPAQQDEHVSSQEESDAMHAARTGGPSGAMVGGKAPEWGTAVDHPAGKSV</sequence>
<dbReference type="GO" id="GO:0016020">
    <property type="term" value="C:membrane"/>
    <property type="evidence" value="ECO:0007669"/>
    <property type="project" value="UniProtKB-SubCell"/>
</dbReference>
<feature type="transmembrane region" description="Helical" evidence="7">
    <location>
        <begin position="196"/>
        <end position="216"/>
    </location>
</feature>
<dbReference type="PANTHER" id="PTHR43791">
    <property type="entry name" value="PERMEASE-RELATED"/>
    <property type="match status" value="1"/>
</dbReference>
<keyword evidence="3 7" id="KW-0812">Transmembrane</keyword>
<feature type="transmembrane region" description="Helical" evidence="7">
    <location>
        <begin position="364"/>
        <end position="383"/>
    </location>
</feature>
<organism evidence="9 10">
    <name type="scientific">Elliptochloris bilobata</name>
    <dbReference type="NCBI Taxonomy" id="381761"/>
    <lineage>
        <taxon>Eukaryota</taxon>
        <taxon>Viridiplantae</taxon>
        <taxon>Chlorophyta</taxon>
        <taxon>core chlorophytes</taxon>
        <taxon>Trebouxiophyceae</taxon>
        <taxon>Trebouxiophyceae incertae sedis</taxon>
        <taxon>Elliptochloris clade</taxon>
        <taxon>Elliptochloris</taxon>
    </lineage>
</organism>
<evidence type="ECO:0000313" key="10">
    <source>
        <dbReference type="Proteomes" id="UP001445335"/>
    </source>
</evidence>
<dbReference type="InterPro" id="IPR011701">
    <property type="entry name" value="MFS"/>
</dbReference>
<dbReference type="InterPro" id="IPR036259">
    <property type="entry name" value="MFS_trans_sf"/>
</dbReference>
<feature type="transmembrane region" description="Helical" evidence="7">
    <location>
        <begin position="456"/>
        <end position="475"/>
    </location>
</feature>
<feature type="transmembrane region" description="Helical" evidence="7">
    <location>
        <begin position="389"/>
        <end position="410"/>
    </location>
</feature>
<dbReference type="SUPFAM" id="SSF103473">
    <property type="entry name" value="MFS general substrate transporter"/>
    <property type="match status" value="1"/>
</dbReference>
<feature type="transmembrane region" description="Helical" evidence="7">
    <location>
        <begin position="126"/>
        <end position="146"/>
    </location>
</feature>
<evidence type="ECO:0000313" key="9">
    <source>
        <dbReference type="EMBL" id="KAK9826802.1"/>
    </source>
</evidence>
<feature type="transmembrane region" description="Helical" evidence="7">
    <location>
        <begin position="32"/>
        <end position="49"/>
    </location>
</feature>
<dbReference type="Pfam" id="PF07690">
    <property type="entry name" value="MFS_1"/>
    <property type="match status" value="1"/>
</dbReference>
<evidence type="ECO:0000256" key="5">
    <source>
        <dbReference type="ARBA" id="ARBA00023136"/>
    </source>
</evidence>
<dbReference type="GO" id="GO:0022857">
    <property type="term" value="F:transmembrane transporter activity"/>
    <property type="evidence" value="ECO:0007669"/>
    <property type="project" value="InterPro"/>
</dbReference>
<gene>
    <name evidence="9" type="ORF">WJX81_002399</name>
</gene>
<evidence type="ECO:0000256" key="1">
    <source>
        <dbReference type="ARBA" id="ARBA00004141"/>
    </source>
</evidence>
<dbReference type="Proteomes" id="UP001445335">
    <property type="component" value="Unassembled WGS sequence"/>
</dbReference>
<evidence type="ECO:0000256" key="2">
    <source>
        <dbReference type="ARBA" id="ARBA00022448"/>
    </source>
</evidence>
<comment type="caution">
    <text evidence="9">The sequence shown here is derived from an EMBL/GenBank/DDBJ whole genome shotgun (WGS) entry which is preliminary data.</text>
</comment>
<keyword evidence="5 7" id="KW-0472">Membrane</keyword>
<evidence type="ECO:0000256" key="6">
    <source>
        <dbReference type="SAM" id="MobiDB-lite"/>
    </source>
</evidence>
<dbReference type="InterPro" id="IPR020846">
    <property type="entry name" value="MFS_dom"/>
</dbReference>
<feature type="compositionally biased region" description="Basic and acidic residues" evidence="6">
    <location>
        <begin position="485"/>
        <end position="494"/>
    </location>
</feature>
<evidence type="ECO:0000256" key="3">
    <source>
        <dbReference type="ARBA" id="ARBA00022692"/>
    </source>
</evidence>
<feature type="transmembrane region" description="Helical" evidence="7">
    <location>
        <begin position="264"/>
        <end position="284"/>
    </location>
</feature>
<dbReference type="EMBL" id="JALJOU010000062">
    <property type="protein sequence ID" value="KAK9826802.1"/>
    <property type="molecule type" value="Genomic_DNA"/>
</dbReference>
<dbReference type="PROSITE" id="PS50850">
    <property type="entry name" value="MFS"/>
    <property type="match status" value="1"/>
</dbReference>
<feature type="transmembrane region" description="Helical" evidence="7">
    <location>
        <begin position="101"/>
        <end position="120"/>
    </location>
</feature>
<comment type="subcellular location">
    <subcellularLocation>
        <location evidence="1">Membrane</location>
        <topology evidence="1">Multi-pass membrane protein</topology>
    </subcellularLocation>
</comment>
<feature type="region of interest" description="Disordered" evidence="6">
    <location>
        <begin position="485"/>
        <end position="525"/>
    </location>
</feature>
<evidence type="ECO:0000256" key="7">
    <source>
        <dbReference type="SAM" id="Phobius"/>
    </source>
</evidence>
<keyword evidence="4 7" id="KW-1133">Transmembrane helix</keyword>